<name>A0AC35FKV8_9BILA</name>
<evidence type="ECO:0000313" key="2">
    <source>
        <dbReference type="WBParaSite" id="PS1159_v2.g18631.t1"/>
    </source>
</evidence>
<organism evidence="1 2">
    <name type="scientific">Panagrolaimus sp. PS1159</name>
    <dbReference type="NCBI Taxonomy" id="55785"/>
    <lineage>
        <taxon>Eukaryota</taxon>
        <taxon>Metazoa</taxon>
        <taxon>Ecdysozoa</taxon>
        <taxon>Nematoda</taxon>
        <taxon>Chromadorea</taxon>
        <taxon>Rhabditida</taxon>
        <taxon>Tylenchina</taxon>
        <taxon>Panagrolaimomorpha</taxon>
        <taxon>Panagrolaimoidea</taxon>
        <taxon>Panagrolaimidae</taxon>
        <taxon>Panagrolaimus</taxon>
    </lineage>
</organism>
<dbReference type="WBParaSite" id="PS1159_v2.g18631.t1">
    <property type="protein sequence ID" value="PS1159_v2.g18631.t1"/>
    <property type="gene ID" value="PS1159_v2.g18631"/>
</dbReference>
<accession>A0AC35FKV8</accession>
<sequence length="400" mass="45705">MGTVKPVPPMDLEDLKAKGHHPLFFVKPVGHSIEAMSVIAQCRKEDPFAYEKFDRDIWTYVNSPQNLQSESLVVAKERAIKLTNSVLPKFTNSTLHFCGSTRNGCGLADADVDLCWAIPMRVEVESDVPYPMAEQDHFNPKLYLGLAKKNINELEEIRVNGEAKFVKARVPILNFKMVVQGIDDEMHELQCDLNINNTAGIHNTLLLAHYAKLDERLPALARVLKRWGKRAEIIDSYSGYLNSYTIVLMIIHFLQCGVSPPILPNLNALRPDLFDGNLDLLKLEESYDLDLGIKMERNDTPIGDLLIGFLRYYGFFCYPREGIYIRMGCVGDKPKTQDQFFLEEVYDRFTVPKNLKPDKMKFLKTIFLDAYLLLLEQPILRKLLNNNKAFMTPVGQRGFK</sequence>
<protein>
    <submittedName>
        <fullName evidence="2">PAP-associated domain-containing protein</fullName>
    </submittedName>
</protein>
<evidence type="ECO:0000313" key="1">
    <source>
        <dbReference type="Proteomes" id="UP000887580"/>
    </source>
</evidence>
<proteinExistence type="predicted"/>
<dbReference type="Proteomes" id="UP000887580">
    <property type="component" value="Unplaced"/>
</dbReference>
<reference evidence="2" key="1">
    <citation type="submission" date="2022-11" db="UniProtKB">
        <authorList>
            <consortium name="WormBaseParasite"/>
        </authorList>
    </citation>
    <scope>IDENTIFICATION</scope>
</reference>